<keyword evidence="2" id="KW-0805">Transcription regulation</keyword>
<evidence type="ECO:0000256" key="4">
    <source>
        <dbReference type="SAM" id="MobiDB-lite"/>
    </source>
</evidence>
<protein>
    <recommendedName>
        <fullName evidence="5">Transcription factor CBF/NF-Y/archaeal histone domain-containing protein</fullName>
    </recommendedName>
</protein>
<feature type="compositionally biased region" description="Polar residues" evidence="4">
    <location>
        <begin position="1"/>
        <end position="10"/>
    </location>
</feature>
<accession>A0A7I8LI19</accession>
<dbReference type="GO" id="GO:0000978">
    <property type="term" value="F:RNA polymerase II cis-regulatory region sequence-specific DNA binding"/>
    <property type="evidence" value="ECO:0007669"/>
    <property type="project" value="TreeGrafter"/>
</dbReference>
<dbReference type="OrthoDB" id="386949at2759"/>
<evidence type="ECO:0000313" key="6">
    <source>
        <dbReference type="EMBL" id="CAA7408958.1"/>
    </source>
</evidence>
<dbReference type="AlphaFoldDB" id="A0A7I8LI19"/>
<evidence type="ECO:0000259" key="5">
    <source>
        <dbReference type="Pfam" id="PF00808"/>
    </source>
</evidence>
<organism evidence="6 7">
    <name type="scientific">Spirodela intermedia</name>
    <name type="common">Intermediate duckweed</name>
    <dbReference type="NCBI Taxonomy" id="51605"/>
    <lineage>
        <taxon>Eukaryota</taxon>
        <taxon>Viridiplantae</taxon>
        <taxon>Streptophyta</taxon>
        <taxon>Embryophyta</taxon>
        <taxon>Tracheophyta</taxon>
        <taxon>Spermatophyta</taxon>
        <taxon>Magnoliopsida</taxon>
        <taxon>Liliopsida</taxon>
        <taxon>Araceae</taxon>
        <taxon>Lemnoideae</taxon>
        <taxon>Spirodela</taxon>
    </lineage>
</organism>
<dbReference type="InterPro" id="IPR003958">
    <property type="entry name" value="CBFA_NFYB_domain"/>
</dbReference>
<dbReference type="GO" id="GO:0001228">
    <property type="term" value="F:DNA-binding transcription activator activity, RNA polymerase II-specific"/>
    <property type="evidence" value="ECO:0007669"/>
    <property type="project" value="InterPro"/>
</dbReference>
<dbReference type="GO" id="GO:0016602">
    <property type="term" value="C:CCAAT-binding factor complex"/>
    <property type="evidence" value="ECO:0007669"/>
    <property type="project" value="InterPro"/>
</dbReference>
<gene>
    <name evidence="6" type="ORF">SI8410_15019636</name>
</gene>
<evidence type="ECO:0000256" key="1">
    <source>
        <dbReference type="ARBA" id="ARBA00009053"/>
    </source>
</evidence>
<dbReference type="SUPFAM" id="SSF47113">
    <property type="entry name" value="Histone-fold"/>
    <property type="match status" value="1"/>
</dbReference>
<dbReference type="PANTHER" id="PTHR11064">
    <property type="entry name" value="CCAAT-BINDING TRANSCRIPTION FACTOR-RELATED"/>
    <property type="match status" value="1"/>
</dbReference>
<sequence length="238" mass="26013">MAAVIQSEQNPAHAEENDPENSSDNDDAAQGEPAPAVPGGVAAVNQGEKQMPIANVIRIMRKVLPSHAKISEDAKEAMQDCVSEYISYVTAEANQRCHDEQRKTITPEDLIWAMSRLGFTDYVEPLSLYLQRHREFEGIRRHDPLPLGSRALPPMAPAPAFAPAPLNAGMYQPPAPPMYNMMGPQGTAPFYYPDDAGSSSSAGAGRADGTFMPDDYYMDGTGWTQGPLYGYDPYNQFK</sequence>
<name>A0A7I8LI19_SPIIN</name>
<evidence type="ECO:0000256" key="3">
    <source>
        <dbReference type="ARBA" id="ARBA00023163"/>
    </source>
</evidence>
<comment type="similarity">
    <text evidence="1">Belongs to the NFYB/HAP3 subunit family.</text>
</comment>
<reference evidence="6" key="1">
    <citation type="submission" date="2020-02" db="EMBL/GenBank/DDBJ databases">
        <authorList>
            <person name="Scholz U."/>
            <person name="Mascher M."/>
            <person name="Fiebig A."/>
        </authorList>
    </citation>
    <scope>NUCLEOTIDE SEQUENCE</scope>
</reference>
<feature type="domain" description="Transcription factor CBF/NF-Y/archaeal histone" evidence="5">
    <location>
        <begin position="50"/>
        <end position="114"/>
    </location>
</feature>
<feature type="compositionally biased region" description="Acidic residues" evidence="4">
    <location>
        <begin position="17"/>
        <end position="29"/>
    </location>
</feature>
<evidence type="ECO:0000313" key="7">
    <source>
        <dbReference type="Proteomes" id="UP000663760"/>
    </source>
</evidence>
<dbReference type="EMBL" id="LR746278">
    <property type="protein sequence ID" value="CAA7408958.1"/>
    <property type="molecule type" value="Genomic_DNA"/>
</dbReference>
<dbReference type="PANTHER" id="PTHR11064:SF196">
    <property type="entry name" value="NUCLEAR TRANSCRIPTION FACTOR Y SUBUNIT B-6"/>
    <property type="match status" value="1"/>
</dbReference>
<proteinExistence type="inferred from homology"/>
<dbReference type="InterPro" id="IPR009072">
    <property type="entry name" value="Histone-fold"/>
</dbReference>
<keyword evidence="7" id="KW-1185">Reference proteome</keyword>
<dbReference type="CDD" id="cd22907">
    <property type="entry name" value="HFD_NFYB"/>
    <property type="match status" value="1"/>
</dbReference>
<dbReference type="Proteomes" id="UP000663760">
    <property type="component" value="Chromosome 15"/>
</dbReference>
<evidence type="ECO:0000256" key="2">
    <source>
        <dbReference type="ARBA" id="ARBA00023015"/>
    </source>
</evidence>
<dbReference type="Pfam" id="PF00808">
    <property type="entry name" value="CBFD_NFYB_HMF"/>
    <property type="match status" value="1"/>
</dbReference>
<dbReference type="GO" id="GO:0046982">
    <property type="term" value="F:protein heterodimerization activity"/>
    <property type="evidence" value="ECO:0007669"/>
    <property type="project" value="InterPro"/>
</dbReference>
<dbReference type="Gene3D" id="1.10.20.10">
    <property type="entry name" value="Histone, subunit A"/>
    <property type="match status" value="1"/>
</dbReference>
<keyword evidence="3" id="KW-0804">Transcription</keyword>
<feature type="region of interest" description="Disordered" evidence="4">
    <location>
        <begin position="1"/>
        <end position="41"/>
    </location>
</feature>
<dbReference type="PRINTS" id="PR00615">
    <property type="entry name" value="CCAATSUBUNTA"/>
</dbReference>
<dbReference type="InterPro" id="IPR027113">
    <property type="entry name" value="Transc_fact_NFYB/HAP3"/>
</dbReference>
<feature type="compositionally biased region" description="Low complexity" evidence="4">
    <location>
        <begin position="30"/>
        <end position="41"/>
    </location>
</feature>